<feature type="transmembrane region" description="Helical" evidence="5">
    <location>
        <begin position="283"/>
        <end position="302"/>
    </location>
</feature>
<feature type="transmembrane region" description="Helical" evidence="5">
    <location>
        <begin position="135"/>
        <end position="155"/>
    </location>
</feature>
<reference evidence="6" key="3">
    <citation type="submission" date="2015-06" db="UniProtKB">
        <authorList>
            <consortium name="EnsemblMetazoa"/>
        </authorList>
    </citation>
    <scope>IDENTIFICATION</scope>
</reference>
<dbReference type="Proteomes" id="UP000014760">
    <property type="component" value="Unassembled WGS sequence"/>
</dbReference>
<feature type="transmembrane region" description="Helical" evidence="5">
    <location>
        <begin position="100"/>
        <end position="123"/>
    </location>
</feature>
<protein>
    <recommendedName>
        <fullName evidence="8">Major facilitator superfamily (MFS) profile domain-containing protein</fullName>
    </recommendedName>
</protein>
<proteinExistence type="predicted"/>
<sequence length="439" mass="47890">MFRQHWHHVITYCCVFADFGMCVAFLGPTVLDLGCLTSTDMQTMSLVFFSQLLCSLIGASMAGYLHHALSRSRCHANHILLVATSVIPMTVFLVPFCRTLWVLAIVLAVMGINMGTIDCLANLQMINLFGEKVPPFLQAMHFCYGLGAFISPMIVEPFLLNEDCTIFINNATSPGGEQISATGELIIPNNASDAFMPAHSLADAQLQTRVQYAFWIIAAVMLPVPLLVLSLSIRLRITGWKPGHHTLIESDSESSYSGASTNEYGGDEISNPWKQEDKAPKQLAFSHLVAVTALISFMLFLYDGLQSGYGAWVYSYAVKSIVDLNTTEGAYLNALFWGMFALGRLISIPLATRFSPVFMLLCNIVSILVNAMIIMVCLRHDHVALYVGTALFGIFLSSIAPTTISVGEAYIDLTSAITSIIVVMGAIGEMVFPVIIGNV</sequence>
<keyword evidence="2 5" id="KW-1133">Transmembrane helix</keyword>
<feature type="transmembrane region" description="Helical" evidence="5">
    <location>
        <begin position="212"/>
        <end position="233"/>
    </location>
</feature>
<evidence type="ECO:0000256" key="3">
    <source>
        <dbReference type="ARBA" id="ARBA00023136"/>
    </source>
</evidence>
<feature type="transmembrane region" description="Helical" evidence="5">
    <location>
        <begin position="357"/>
        <end position="378"/>
    </location>
</feature>
<dbReference type="SUPFAM" id="SSF103473">
    <property type="entry name" value="MFS general substrate transporter"/>
    <property type="match status" value="1"/>
</dbReference>
<keyword evidence="1 5" id="KW-0812">Transmembrane</keyword>
<feature type="transmembrane region" description="Helical" evidence="5">
    <location>
        <begin position="43"/>
        <end position="65"/>
    </location>
</feature>
<dbReference type="OrthoDB" id="413079at2759"/>
<dbReference type="EMBL" id="AMQN01006778">
    <property type="status" value="NOT_ANNOTATED_CDS"/>
    <property type="molecule type" value="Genomic_DNA"/>
</dbReference>
<dbReference type="InterPro" id="IPR036259">
    <property type="entry name" value="MFS_trans_sf"/>
</dbReference>
<evidence type="ECO:0000256" key="4">
    <source>
        <dbReference type="SAM" id="MobiDB-lite"/>
    </source>
</evidence>
<evidence type="ECO:0008006" key="8">
    <source>
        <dbReference type="Google" id="ProtNLM"/>
    </source>
</evidence>
<evidence type="ECO:0000256" key="5">
    <source>
        <dbReference type="SAM" id="Phobius"/>
    </source>
</evidence>
<organism evidence="6 7">
    <name type="scientific">Capitella teleta</name>
    <name type="common">Polychaete worm</name>
    <dbReference type="NCBI Taxonomy" id="283909"/>
    <lineage>
        <taxon>Eukaryota</taxon>
        <taxon>Metazoa</taxon>
        <taxon>Spiralia</taxon>
        <taxon>Lophotrochozoa</taxon>
        <taxon>Annelida</taxon>
        <taxon>Polychaeta</taxon>
        <taxon>Sedentaria</taxon>
        <taxon>Scolecida</taxon>
        <taxon>Capitellidae</taxon>
        <taxon>Capitella</taxon>
    </lineage>
</organism>
<feature type="transmembrane region" description="Helical" evidence="5">
    <location>
        <begin position="416"/>
        <end position="436"/>
    </location>
</feature>
<dbReference type="PANTHER" id="PTHR23121">
    <property type="entry name" value="SODIUM-DEPENDENT GLUCOSE TRANSPORTER 1"/>
    <property type="match status" value="1"/>
</dbReference>
<keyword evidence="3 5" id="KW-0472">Membrane</keyword>
<dbReference type="HOGENOM" id="CLU_028923_0_0_1"/>
<evidence type="ECO:0000313" key="7">
    <source>
        <dbReference type="Proteomes" id="UP000014760"/>
    </source>
</evidence>
<reference evidence="7" key="1">
    <citation type="submission" date="2012-12" db="EMBL/GenBank/DDBJ databases">
        <authorList>
            <person name="Hellsten U."/>
            <person name="Grimwood J."/>
            <person name="Chapman J.A."/>
            <person name="Shapiro H."/>
            <person name="Aerts A."/>
            <person name="Otillar R.P."/>
            <person name="Terry A.Y."/>
            <person name="Boore J.L."/>
            <person name="Simakov O."/>
            <person name="Marletaz F."/>
            <person name="Cho S.-J."/>
            <person name="Edsinger-Gonzales E."/>
            <person name="Havlak P."/>
            <person name="Kuo D.-H."/>
            <person name="Larsson T."/>
            <person name="Lv J."/>
            <person name="Arendt D."/>
            <person name="Savage R."/>
            <person name="Osoegawa K."/>
            <person name="de Jong P."/>
            <person name="Lindberg D.R."/>
            <person name="Seaver E.C."/>
            <person name="Weisblat D.A."/>
            <person name="Putnam N.H."/>
            <person name="Grigoriev I.V."/>
            <person name="Rokhsar D.S."/>
        </authorList>
    </citation>
    <scope>NUCLEOTIDE SEQUENCE</scope>
    <source>
        <strain evidence="7">I ESC-2004</strain>
    </source>
</reference>
<dbReference type="Gene3D" id="1.20.1250.20">
    <property type="entry name" value="MFS general substrate transporter like domains"/>
    <property type="match status" value="1"/>
</dbReference>
<keyword evidence="7" id="KW-1185">Reference proteome</keyword>
<reference evidence="7" key="2">
    <citation type="journal article" date="2013" name="Nature">
        <title>Insights into bilaterian evolution from three spiralian genomes.</title>
        <authorList>
            <person name="Simakov O."/>
            <person name="Marletaz F."/>
            <person name="Cho S.J."/>
            <person name="Edsinger-Gonzales E."/>
            <person name="Havlak P."/>
            <person name="Hellsten U."/>
            <person name="Kuo D.H."/>
            <person name="Larsson T."/>
            <person name="Lv J."/>
            <person name="Arendt D."/>
            <person name="Savage R."/>
            <person name="Osoegawa K."/>
            <person name="de Jong P."/>
            <person name="Grimwood J."/>
            <person name="Chapman J.A."/>
            <person name="Shapiro H."/>
            <person name="Aerts A."/>
            <person name="Otillar R.P."/>
            <person name="Terry A.Y."/>
            <person name="Boore J.L."/>
            <person name="Grigoriev I.V."/>
            <person name="Lindberg D.R."/>
            <person name="Seaver E.C."/>
            <person name="Weisblat D.A."/>
            <person name="Putnam N.H."/>
            <person name="Rokhsar D.S."/>
        </authorList>
    </citation>
    <scope>NUCLEOTIDE SEQUENCE</scope>
    <source>
        <strain evidence="7">I ESC-2004</strain>
    </source>
</reference>
<feature type="transmembrane region" description="Helical" evidence="5">
    <location>
        <begin position="77"/>
        <end position="94"/>
    </location>
</feature>
<feature type="transmembrane region" description="Helical" evidence="5">
    <location>
        <begin position="384"/>
        <end position="404"/>
    </location>
</feature>
<dbReference type="EnsemblMetazoa" id="CapteT32514">
    <property type="protein sequence ID" value="CapteP32514"/>
    <property type="gene ID" value="CapteG32514"/>
</dbReference>
<accession>X2B2X1</accession>
<feature type="region of interest" description="Disordered" evidence="4">
    <location>
        <begin position="251"/>
        <end position="271"/>
    </location>
</feature>
<dbReference type="OMA" id="HLFNLHF"/>
<dbReference type="EMBL" id="AMQN01006779">
    <property type="status" value="NOT_ANNOTATED_CDS"/>
    <property type="molecule type" value="Genomic_DNA"/>
</dbReference>
<evidence type="ECO:0000313" key="6">
    <source>
        <dbReference type="EnsemblMetazoa" id="CapteP32514"/>
    </source>
</evidence>
<dbReference type="PANTHER" id="PTHR23121:SF10">
    <property type="entry name" value="MAJOR FACILITATOR SUPERFAMILY DOMAIN-CONTAINING PROTEIN 4A"/>
    <property type="match status" value="1"/>
</dbReference>
<evidence type="ECO:0000256" key="2">
    <source>
        <dbReference type="ARBA" id="ARBA00022989"/>
    </source>
</evidence>
<name>X2B2X1_CAPTE</name>
<feature type="transmembrane region" description="Helical" evidence="5">
    <location>
        <begin position="9"/>
        <end position="31"/>
    </location>
</feature>
<dbReference type="STRING" id="283909.R7UQA9"/>
<evidence type="ECO:0000256" key="1">
    <source>
        <dbReference type="ARBA" id="ARBA00022692"/>
    </source>
</evidence>